<feature type="compositionally biased region" description="Basic and acidic residues" evidence="1">
    <location>
        <begin position="1"/>
        <end position="10"/>
    </location>
</feature>
<reference evidence="2 3" key="1">
    <citation type="submission" date="2018-06" db="EMBL/GenBank/DDBJ databases">
        <title>Genome Sequence of the Brown Rot Fungal Pathogen Monilinia fructigena.</title>
        <authorList>
            <person name="Landi L."/>
            <person name="De Miccolis Angelini R.M."/>
            <person name="Pollastro S."/>
            <person name="Abate D."/>
            <person name="Faretra F."/>
            <person name="Romanazzi G."/>
        </authorList>
    </citation>
    <scope>NUCLEOTIDE SEQUENCE [LARGE SCALE GENOMIC DNA]</scope>
    <source>
        <strain evidence="2 3">Mfrg269</strain>
    </source>
</reference>
<feature type="region of interest" description="Disordered" evidence="1">
    <location>
        <begin position="217"/>
        <end position="240"/>
    </location>
</feature>
<evidence type="ECO:0000313" key="2">
    <source>
        <dbReference type="EMBL" id="RAL59519.1"/>
    </source>
</evidence>
<comment type="caution">
    <text evidence="2">The sequence shown here is derived from an EMBL/GenBank/DDBJ whole genome shotgun (WGS) entry which is preliminary data.</text>
</comment>
<proteinExistence type="predicted"/>
<protein>
    <submittedName>
        <fullName evidence="2">Uncharacterized protein</fullName>
    </submittedName>
</protein>
<feature type="region of interest" description="Disordered" evidence="1">
    <location>
        <begin position="1"/>
        <end position="25"/>
    </location>
</feature>
<organism evidence="2 3">
    <name type="scientific">Monilinia fructigena</name>
    <dbReference type="NCBI Taxonomy" id="38457"/>
    <lineage>
        <taxon>Eukaryota</taxon>
        <taxon>Fungi</taxon>
        <taxon>Dikarya</taxon>
        <taxon>Ascomycota</taxon>
        <taxon>Pezizomycotina</taxon>
        <taxon>Leotiomycetes</taxon>
        <taxon>Helotiales</taxon>
        <taxon>Sclerotiniaceae</taxon>
        <taxon>Monilinia</taxon>
    </lineage>
</organism>
<feature type="compositionally biased region" description="Basic and acidic residues" evidence="1">
    <location>
        <begin position="222"/>
        <end position="233"/>
    </location>
</feature>
<feature type="region of interest" description="Disordered" evidence="1">
    <location>
        <begin position="124"/>
        <end position="159"/>
    </location>
</feature>
<evidence type="ECO:0000256" key="1">
    <source>
        <dbReference type="SAM" id="MobiDB-lite"/>
    </source>
</evidence>
<sequence length="240" mass="27591">MDKFMKDEAKKARKEAKRIAEEEDALARKKADEFRSKALAEKYFNLWRINAHNIWSDNPLQRSLLSDPSFLNGGSRIHLMPTYQAAHETRPQISGVQTDYFRLKARGITTLPNGTPLATSVAKHPLRPKQSFDSVSKPIGTRKSMMPKENQIPRSSPARVPAQQLLMPAPTGEEEIQRLKEQARAVMEADSGRKLQKRGLDGDEELFERAKRIRERMDEDSEWLRREVDRYSESRSGSWS</sequence>
<dbReference type="OrthoDB" id="3562937at2759"/>
<keyword evidence="3" id="KW-1185">Reference proteome</keyword>
<dbReference type="AlphaFoldDB" id="A0A395IMA9"/>
<name>A0A395IMA9_9HELO</name>
<gene>
    <name evidence="2" type="ORF">DID88_006513</name>
</gene>
<accession>A0A395IMA9</accession>
<evidence type="ECO:0000313" key="3">
    <source>
        <dbReference type="Proteomes" id="UP000249056"/>
    </source>
</evidence>
<dbReference type="Proteomes" id="UP000249056">
    <property type="component" value="Unassembled WGS sequence"/>
</dbReference>
<dbReference type="EMBL" id="QKRW01000051">
    <property type="protein sequence ID" value="RAL59519.1"/>
    <property type="molecule type" value="Genomic_DNA"/>
</dbReference>